<feature type="signal peptide" evidence="3">
    <location>
        <begin position="1"/>
        <end position="20"/>
    </location>
</feature>
<dbReference type="PANTHER" id="PTHR10127:SF880">
    <property type="entry name" value="ZINC METALLOPROTEINASE NAS-5"/>
    <property type="match status" value="1"/>
</dbReference>
<dbReference type="Gene3D" id="3.40.390.10">
    <property type="entry name" value="Collagenase (Catalytic Domain)"/>
    <property type="match status" value="1"/>
</dbReference>
<keyword evidence="2 3" id="KW-0479">Metal-binding</keyword>
<evidence type="ECO:0000256" key="3">
    <source>
        <dbReference type="RuleBase" id="RU361183"/>
    </source>
</evidence>
<dbReference type="GO" id="GO:0006508">
    <property type="term" value="P:proteolysis"/>
    <property type="evidence" value="ECO:0007669"/>
    <property type="project" value="UniProtKB-KW"/>
</dbReference>
<feature type="binding site" evidence="2">
    <location>
        <position position="155"/>
    </location>
    <ligand>
        <name>Zn(2+)</name>
        <dbReference type="ChEBI" id="CHEBI:29105"/>
        <note>catalytic</note>
    </ligand>
</feature>
<organism evidence="5 6">
    <name type="scientific">Haemonchus contortus</name>
    <name type="common">Barber pole worm</name>
    <dbReference type="NCBI Taxonomy" id="6289"/>
    <lineage>
        <taxon>Eukaryota</taxon>
        <taxon>Metazoa</taxon>
        <taxon>Ecdysozoa</taxon>
        <taxon>Nematoda</taxon>
        <taxon>Chromadorea</taxon>
        <taxon>Rhabditida</taxon>
        <taxon>Rhabditina</taxon>
        <taxon>Rhabditomorpha</taxon>
        <taxon>Strongyloidea</taxon>
        <taxon>Trichostrongylidae</taxon>
        <taxon>Haemonchus</taxon>
    </lineage>
</organism>
<dbReference type="EC" id="3.4.24.-" evidence="3"/>
<dbReference type="AlphaFoldDB" id="A0A7I5E5X6"/>
<comment type="caution">
    <text evidence="2">Lacks conserved residue(s) required for the propagation of feature annotation.</text>
</comment>
<evidence type="ECO:0000256" key="2">
    <source>
        <dbReference type="PROSITE-ProRule" id="PRU01211"/>
    </source>
</evidence>
<feature type="domain" description="Peptidase M12A" evidence="4">
    <location>
        <begin position="52"/>
        <end position="259"/>
    </location>
</feature>
<dbReference type="SUPFAM" id="SSF55486">
    <property type="entry name" value="Metalloproteases ('zincins'), catalytic domain"/>
    <property type="match status" value="1"/>
</dbReference>
<dbReference type="Proteomes" id="UP000025227">
    <property type="component" value="Unplaced"/>
</dbReference>
<feature type="binding site" evidence="2">
    <location>
        <position position="159"/>
    </location>
    <ligand>
        <name>Zn(2+)</name>
        <dbReference type="ChEBI" id="CHEBI:29105"/>
        <note>catalytic</note>
    </ligand>
</feature>
<keyword evidence="2 3" id="KW-0378">Hydrolase</keyword>
<dbReference type="PROSITE" id="PS51864">
    <property type="entry name" value="ASTACIN"/>
    <property type="match status" value="1"/>
</dbReference>
<evidence type="ECO:0000256" key="1">
    <source>
        <dbReference type="ARBA" id="ARBA00023157"/>
    </source>
</evidence>
<sequence length="354" mass="40301">MQLAVPSVVILFNFIPLISARGKPIDIFNQAGKGDITQLRAPAQKNDKRMYNALHKYSNLKWQIKESDGTYVIPYIITGRYDSSEKATIAEAMRRIQRNTCIRFKPRTTERDYIDIQNQKGEGCYTNVGRVGGRGVLMLEANSQETCMEPEIVLHELMHVIGLWHEHMRADRDKYIKVLYQNIPQNYWSQFEKVTSQEATTYGIPYDYRSVMHYGKKAFAFPGKISMQTTDPKFQDVIGHQKDASPNDYRKICKIYGCSTCAGGKVDLEDQGGQDGRDKGDDDHDSVTEVPIVIPTGGNCVDTMGSFCRTMAKVGMLDCGYFGRRHCCATCSAQSSKWIDPFEGFDSFFRRFRF</sequence>
<evidence type="ECO:0000313" key="6">
    <source>
        <dbReference type="WBParaSite" id="HCON_00017730-00001"/>
    </source>
</evidence>
<proteinExistence type="predicted"/>
<accession>A0A7I5E5X6</accession>
<name>A0A7I5E5X6_HAECO</name>
<dbReference type="CDD" id="cd04280">
    <property type="entry name" value="ZnMc_astacin_like"/>
    <property type="match status" value="1"/>
</dbReference>
<dbReference type="GO" id="GO:0008270">
    <property type="term" value="F:zinc ion binding"/>
    <property type="evidence" value="ECO:0007669"/>
    <property type="project" value="UniProtKB-UniRule"/>
</dbReference>
<keyword evidence="2 3" id="KW-0645">Protease</keyword>
<dbReference type="InterPro" id="IPR001506">
    <property type="entry name" value="Peptidase_M12A"/>
</dbReference>
<keyword evidence="2 3" id="KW-0862">Zinc</keyword>
<dbReference type="OrthoDB" id="7721051at2759"/>
<feature type="chain" id="PRO_5029932432" description="Metalloendopeptidase" evidence="3">
    <location>
        <begin position="21"/>
        <end position="354"/>
    </location>
</feature>
<protein>
    <recommendedName>
        <fullName evidence="3">Metalloendopeptidase</fullName>
        <ecNumber evidence="3">3.4.24.-</ecNumber>
    </recommendedName>
</protein>
<feature type="active site" evidence="2">
    <location>
        <position position="156"/>
    </location>
</feature>
<feature type="binding site" evidence="2">
    <location>
        <position position="165"/>
    </location>
    <ligand>
        <name>Zn(2+)</name>
        <dbReference type="ChEBI" id="CHEBI:29105"/>
        <note>catalytic</note>
    </ligand>
</feature>
<keyword evidence="2 3" id="KW-0482">Metalloprotease</keyword>
<dbReference type="GO" id="GO:0004222">
    <property type="term" value="F:metalloendopeptidase activity"/>
    <property type="evidence" value="ECO:0007669"/>
    <property type="project" value="UniProtKB-UniRule"/>
</dbReference>
<keyword evidence="3" id="KW-0732">Signal</keyword>
<evidence type="ECO:0000313" key="5">
    <source>
        <dbReference type="Proteomes" id="UP000025227"/>
    </source>
</evidence>
<dbReference type="PRINTS" id="PR00480">
    <property type="entry name" value="ASTACIN"/>
</dbReference>
<dbReference type="Pfam" id="PF01400">
    <property type="entry name" value="Astacin"/>
    <property type="match status" value="1"/>
</dbReference>
<keyword evidence="5" id="KW-1185">Reference proteome</keyword>
<dbReference type="OMA" id="QGCYASI"/>
<dbReference type="InterPro" id="IPR024079">
    <property type="entry name" value="MetalloPept_cat_dom_sf"/>
</dbReference>
<dbReference type="WBParaSite" id="HCON_00017730-00001">
    <property type="protein sequence ID" value="HCON_00017730-00001"/>
    <property type="gene ID" value="HCON_00017730"/>
</dbReference>
<reference evidence="6" key="1">
    <citation type="submission" date="2020-12" db="UniProtKB">
        <authorList>
            <consortium name="WormBaseParasite"/>
        </authorList>
    </citation>
    <scope>IDENTIFICATION</scope>
    <source>
        <strain evidence="6">MHco3</strain>
    </source>
</reference>
<dbReference type="InterPro" id="IPR034035">
    <property type="entry name" value="Astacin-like_dom"/>
</dbReference>
<keyword evidence="1" id="KW-1015">Disulfide bond</keyword>
<evidence type="ECO:0000259" key="4">
    <source>
        <dbReference type="PROSITE" id="PS51864"/>
    </source>
</evidence>
<dbReference type="SMART" id="SM00235">
    <property type="entry name" value="ZnMc"/>
    <property type="match status" value="1"/>
</dbReference>
<comment type="cofactor">
    <cofactor evidence="2 3">
        <name>Zn(2+)</name>
        <dbReference type="ChEBI" id="CHEBI:29105"/>
    </cofactor>
    <text evidence="2 3">Binds 1 zinc ion per subunit.</text>
</comment>
<dbReference type="PANTHER" id="PTHR10127">
    <property type="entry name" value="DISCOIDIN, CUB, EGF, LAMININ , AND ZINC METALLOPROTEASE DOMAIN CONTAINING"/>
    <property type="match status" value="1"/>
</dbReference>
<dbReference type="InterPro" id="IPR006026">
    <property type="entry name" value="Peptidase_Metallo"/>
</dbReference>